<dbReference type="InterPro" id="IPR003439">
    <property type="entry name" value="ABC_transporter-like_ATP-bd"/>
</dbReference>
<keyword evidence="2" id="KW-0547">Nucleotide-binding</keyword>
<evidence type="ECO:0000256" key="2">
    <source>
        <dbReference type="ARBA" id="ARBA00022741"/>
    </source>
</evidence>
<evidence type="ECO:0000259" key="4">
    <source>
        <dbReference type="PROSITE" id="PS50893"/>
    </source>
</evidence>
<proteinExistence type="predicted"/>
<dbReference type="PANTHER" id="PTHR42781:SF4">
    <property type="entry name" value="SPERMIDINE_PUTRESCINE IMPORT ATP-BINDING PROTEIN POTA"/>
    <property type="match status" value="1"/>
</dbReference>
<dbReference type="GO" id="GO:0015697">
    <property type="term" value="P:quaternary ammonium group transport"/>
    <property type="evidence" value="ECO:0007669"/>
    <property type="project" value="UniProtKB-ARBA"/>
</dbReference>
<dbReference type="eggNOG" id="COG3842">
    <property type="taxonomic scope" value="Bacteria"/>
</dbReference>
<protein>
    <submittedName>
        <fullName evidence="5">ABC transporter related</fullName>
    </submittedName>
</protein>
<dbReference type="Gene3D" id="3.40.50.300">
    <property type="entry name" value="P-loop containing nucleotide triphosphate hydrolases"/>
    <property type="match status" value="1"/>
</dbReference>
<evidence type="ECO:0000313" key="5">
    <source>
        <dbReference type="EMBL" id="ACS81422.1"/>
    </source>
</evidence>
<evidence type="ECO:0000256" key="1">
    <source>
        <dbReference type="ARBA" id="ARBA00022448"/>
    </source>
</evidence>
<dbReference type="KEGG" id="dsa:Desal_3372"/>
<dbReference type="SUPFAM" id="SSF52540">
    <property type="entry name" value="P-loop containing nucleoside triphosphate hydrolases"/>
    <property type="match status" value="1"/>
</dbReference>
<dbReference type="FunFam" id="3.40.50.300:FF:000425">
    <property type="entry name" value="Probable ABC transporter, ATP-binding subunit"/>
    <property type="match status" value="1"/>
</dbReference>
<evidence type="ECO:0000313" key="6">
    <source>
        <dbReference type="Proteomes" id="UP000002601"/>
    </source>
</evidence>
<evidence type="ECO:0000256" key="3">
    <source>
        <dbReference type="ARBA" id="ARBA00022840"/>
    </source>
</evidence>
<dbReference type="InterPro" id="IPR017871">
    <property type="entry name" value="ABC_transporter-like_CS"/>
</dbReference>
<dbReference type="InterPro" id="IPR027417">
    <property type="entry name" value="P-loop_NTPase"/>
</dbReference>
<dbReference type="PROSITE" id="PS50893">
    <property type="entry name" value="ABC_TRANSPORTER_2"/>
    <property type="match status" value="1"/>
</dbReference>
<keyword evidence="6" id="KW-1185">Reference proteome</keyword>
<dbReference type="Pfam" id="PF00005">
    <property type="entry name" value="ABC_tran"/>
    <property type="match status" value="1"/>
</dbReference>
<sequence length="351" mass="37732">MAEVVIENIVKSYGETVALDHVSLNINDGELVSVLGASGCGKTTLLRVLAGFEEIDSGLVRAGEYVFSSGTTHVSPENRNVGVVFQSYALWPHMNVAENIGYPLKIKGRNGQALKLAVRDALESVGLSGMGDRNPADLSGGQRQRVALARCLIMAPDVVLLDEPLANLDVHLRESMLMEFKSFHEKTKATMLFVTHDQSEAMAIADRIAVMDHGNIVQFSTPQELYDCPATVGVARFVGNGSVLPVEVQKSGAAECELCIDDYCFTARHSGAEAGQKGFCALKCGWVRPGENGLSCTAKRSIYTGGQTHVELQVDCLGELSESVNLCLPGFAHMQAGTQIKVEIIDGWFIG</sequence>
<dbReference type="HOGENOM" id="CLU_000604_1_1_7"/>
<dbReference type="GO" id="GO:0016887">
    <property type="term" value="F:ATP hydrolysis activity"/>
    <property type="evidence" value="ECO:0007669"/>
    <property type="project" value="InterPro"/>
</dbReference>
<keyword evidence="3" id="KW-0067">ATP-binding</keyword>
<reference evidence="5 6" key="1">
    <citation type="submission" date="2009-06" db="EMBL/GenBank/DDBJ databases">
        <title>Complete sequence of Desulfovibrio salexigens DSM 2638.</title>
        <authorList>
            <consortium name="US DOE Joint Genome Institute"/>
            <person name="Lucas S."/>
            <person name="Copeland A."/>
            <person name="Lapidus A."/>
            <person name="Glavina del Rio T."/>
            <person name="Tice H."/>
            <person name="Bruce D."/>
            <person name="Goodwin L."/>
            <person name="Pitluck S."/>
            <person name="Munk A.C."/>
            <person name="Brettin T."/>
            <person name="Detter J.C."/>
            <person name="Han C."/>
            <person name="Tapia R."/>
            <person name="Larimer F."/>
            <person name="Land M."/>
            <person name="Hauser L."/>
            <person name="Kyrpides N."/>
            <person name="Anderson I."/>
            <person name="Wall J.D."/>
            <person name="Arkin A.P."/>
            <person name="Dehal P."/>
            <person name="Chivian D."/>
            <person name="Giles B."/>
            <person name="Hazen T.C."/>
        </authorList>
    </citation>
    <scope>NUCLEOTIDE SEQUENCE [LARGE SCALE GENOMIC DNA]</scope>
    <source>
        <strain evidence="6">ATCC 14822 / DSM 2638 / NCIMB 8403 / VKM B-1763</strain>
    </source>
</reference>
<dbReference type="SMART" id="SM00382">
    <property type="entry name" value="AAA"/>
    <property type="match status" value="1"/>
</dbReference>
<dbReference type="RefSeq" id="WP_015853238.1">
    <property type="nucleotide sequence ID" value="NC_012881.1"/>
</dbReference>
<dbReference type="InterPro" id="IPR003593">
    <property type="entry name" value="AAA+_ATPase"/>
</dbReference>
<name>C6BS39_MARSD</name>
<dbReference type="AlphaFoldDB" id="C6BS39"/>
<dbReference type="EMBL" id="CP001649">
    <property type="protein sequence ID" value="ACS81422.1"/>
    <property type="molecule type" value="Genomic_DNA"/>
</dbReference>
<organism evidence="5 6">
    <name type="scientific">Maridesulfovibrio salexigens (strain ATCC 14822 / DSM 2638 / NCIMB 8403 / VKM B-1763)</name>
    <name type="common">Desulfovibrio salexigens</name>
    <dbReference type="NCBI Taxonomy" id="526222"/>
    <lineage>
        <taxon>Bacteria</taxon>
        <taxon>Pseudomonadati</taxon>
        <taxon>Thermodesulfobacteriota</taxon>
        <taxon>Desulfovibrionia</taxon>
        <taxon>Desulfovibrionales</taxon>
        <taxon>Desulfovibrionaceae</taxon>
        <taxon>Maridesulfovibrio</taxon>
    </lineage>
</organism>
<feature type="domain" description="ABC transporter" evidence="4">
    <location>
        <begin position="4"/>
        <end position="238"/>
    </location>
</feature>
<dbReference type="PANTHER" id="PTHR42781">
    <property type="entry name" value="SPERMIDINE/PUTRESCINE IMPORT ATP-BINDING PROTEIN POTA"/>
    <property type="match status" value="1"/>
</dbReference>
<dbReference type="STRING" id="526222.Desal_3372"/>
<dbReference type="InterPro" id="IPR050093">
    <property type="entry name" value="ABC_SmlMolc_Importer"/>
</dbReference>
<dbReference type="Proteomes" id="UP000002601">
    <property type="component" value="Chromosome"/>
</dbReference>
<dbReference type="PROSITE" id="PS00211">
    <property type="entry name" value="ABC_TRANSPORTER_1"/>
    <property type="match status" value="1"/>
</dbReference>
<gene>
    <name evidence="5" type="ordered locus">Desal_3372</name>
</gene>
<dbReference type="OrthoDB" id="9809450at2"/>
<dbReference type="GO" id="GO:0005524">
    <property type="term" value="F:ATP binding"/>
    <property type="evidence" value="ECO:0007669"/>
    <property type="project" value="UniProtKB-KW"/>
</dbReference>
<keyword evidence="1" id="KW-0813">Transport</keyword>
<accession>C6BS39</accession>